<reference evidence="5 6" key="1">
    <citation type="journal article" date="2024" name="G3 (Bethesda)">
        <title>Genome assembly of Hibiscus sabdariffa L. provides insights into metabolisms of medicinal natural products.</title>
        <authorList>
            <person name="Kim T."/>
        </authorList>
    </citation>
    <scope>NUCLEOTIDE SEQUENCE [LARGE SCALE GENOMIC DNA]</scope>
    <source>
        <strain evidence="5">TK-2024</strain>
        <tissue evidence="5">Old leaves</tissue>
    </source>
</reference>
<keyword evidence="1" id="KW-0433">Leucine-rich repeat</keyword>
<evidence type="ECO:0000313" key="6">
    <source>
        <dbReference type="Proteomes" id="UP001396334"/>
    </source>
</evidence>
<dbReference type="Proteomes" id="UP001396334">
    <property type="component" value="Unassembled WGS sequence"/>
</dbReference>
<dbReference type="InterPro" id="IPR000719">
    <property type="entry name" value="Prot_kinase_dom"/>
</dbReference>
<dbReference type="PANTHER" id="PTHR48056:SF35">
    <property type="entry name" value="LRR RECEPTOR-LIKE SERINE_THREONINE-PROTEIN KINASE HSL2"/>
    <property type="match status" value="1"/>
</dbReference>
<evidence type="ECO:0000256" key="1">
    <source>
        <dbReference type="ARBA" id="ARBA00022614"/>
    </source>
</evidence>
<feature type="domain" description="Protein kinase" evidence="4">
    <location>
        <begin position="151"/>
        <end position="327"/>
    </location>
</feature>
<dbReference type="EMBL" id="JBBPBN010000001">
    <property type="protein sequence ID" value="KAK9047539.1"/>
    <property type="molecule type" value="Genomic_DNA"/>
</dbReference>
<evidence type="ECO:0000313" key="5">
    <source>
        <dbReference type="EMBL" id="KAK9047539.1"/>
    </source>
</evidence>
<name>A0ABR2UDN6_9ROSI</name>
<dbReference type="Pfam" id="PF07714">
    <property type="entry name" value="PK_Tyr_Ser-Thr"/>
    <property type="match status" value="1"/>
</dbReference>
<dbReference type="PANTHER" id="PTHR48056">
    <property type="entry name" value="LRR RECEPTOR-LIKE SERINE/THREONINE-PROTEIN KINASE-RELATED"/>
    <property type="match status" value="1"/>
</dbReference>
<dbReference type="InterPro" id="IPR050647">
    <property type="entry name" value="Plant_LRR-RLKs"/>
</dbReference>
<dbReference type="InterPro" id="IPR011009">
    <property type="entry name" value="Kinase-like_dom_sf"/>
</dbReference>
<proteinExistence type="predicted"/>
<protein>
    <recommendedName>
        <fullName evidence="4">Protein kinase domain-containing protein</fullName>
    </recommendedName>
</protein>
<keyword evidence="6" id="KW-1185">Reference proteome</keyword>
<keyword evidence="2" id="KW-0677">Repeat</keyword>
<comment type="caution">
    <text evidence="5">The sequence shown here is derived from an EMBL/GenBank/DDBJ whole genome shotgun (WGS) entry which is preliminary data.</text>
</comment>
<evidence type="ECO:0000256" key="3">
    <source>
        <dbReference type="ARBA" id="ARBA00023180"/>
    </source>
</evidence>
<accession>A0ABR2UDN6</accession>
<organism evidence="5 6">
    <name type="scientific">Hibiscus sabdariffa</name>
    <name type="common">roselle</name>
    <dbReference type="NCBI Taxonomy" id="183260"/>
    <lineage>
        <taxon>Eukaryota</taxon>
        <taxon>Viridiplantae</taxon>
        <taxon>Streptophyta</taxon>
        <taxon>Embryophyta</taxon>
        <taxon>Tracheophyta</taxon>
        <taxon>Spermatophyta</taxon>
        <taxon>Magnoliopsida</taxon>
        <taxon>eudicotyledons</taxon>
        <taxon>Gunneridae</taxon>
        <taxon>Pentapetalae</taxon>
        <taxon>rosids</taxon>
        <taxon>malvids</taxon>
        <taxon>Malvales</taxon>
        <taxon>Malvaceae</taxon>
        <taxon>Malvoideae</taxon>
        <taxon>Hibiscus</taxon>
    </lineage>
</organism>
<dbReference type="Gene3D" id="1.10.510.10">
    <property type="entry name" value="Transferase(Phosphotransferase) domain 1"/>
    <property type="match status" value="1"/>
</dbReference>
<evidence type="ECO:0000256" key="2">
    <source>
        <dbReference type="ARBA" id="ARBA00022737"/>
    </source>
</evidence>
<dbReference type="SUPFAM" id="SSF56112">
    <property type="entry name" value="Protein kinase-like (PK-like)"/>
    <property type="match status" value="1"/>
</dbReference>
<sequence>MVELEIGAAILGSTEGVAEGLDSSNFPPLQQSGKECARHSEESCSKKNVVQIVVGVQGIDSALELLDIDVVGQVTVEDDIHCVVSSVSPAFAEVDHTNVVGHISVGDDIQRDVSSNLVLSAPSAVLITREKQITGELMELIKAEEKFLKQKSRIQFVNEGDQNSAYFFRKVKVHHNVNTIRTLQDRNGVRLESYEDISGEFVQFFFELLGSVDANVERIPDNLLRKILDAELTSDMHKEIMGVKRVAEDVFKSETETLGRIRHGNIMKLLMCCSGEEFRILVYEYMENGSLGDVLHGDKCAGLADWPKRFAVAIGAAQGLAYLHHDC</sequence>
<keyword evidence="3" id="KW-0325">Glycoprotein</keyword>
<dbReference type="InterPro" id="IPR001245">
    <property type="entry name" value="Ser-Thr/Tyr_kinase_cat_dom"/>
</dbReference>
<gene>
    <name evidence="5" type="ORF">V6N11_053378</name>
</gene>
<evidence type="ECO:0000259" key="4">
    <source>
        <dbReference type="PROSITE" id="PS50011"/>
    </source>
</evidence>
<dbReference type="PROSITE" id="PS50011">
    <property type="entry name" value="PROTEIN_KINASE_DOM"/>
    <property type="match status" value="1"/>
</dbReference>